<evidence type="ECO:0000256" key="2">
    <source>
        <dbReference type="ARBA" id="ARBA00022801"/>
    </source>
</evidence>
<organism evidence="4 5">
    <name type="scientific">Ramalina farinacea</name>
    <dbReference type="NCBI Taxonomy" id="258253"/>
    <lineage>
        <taxon>Eukaryota</taxon>
        <taxon>Fungi</taxon>
        <taxon>Dikarya</taxon>
        <taxon>Ascomycota</taxon>
        <taxon>Pezizomycotina</taxon>
        <taxon>Lecanoromycetes</taxon>
        <taxon>OSLEUM clade</taxon>
        <taxon>Lecanoromycetidae</taxon>
        <taxon>Lecanorales</taxon>
        <taxon>Lecanorineae</taxon>
        <taxon>Ramalinaceae</taxon>
        <taxon>Ramalina</taxon>
    </lineage>
</organism>
<dbReference type="AlphaFoldDB" id="A0AA43QT03"/>
<dbReference type="PANTHER" id="PTHR46072">
    <property type="entry name" value="AMIDASE-RELATED-RELATED"/>
    <property type="match status" value="1"/>
</dbReference>
<dbReference type="Gene3D" id="3.90.1300.10">
    <property type="entry name" value="Amidase signature (AS) domain"/>
    <property type="match status" value="2"/>
</dbReference>
<accession>A0AA43QT03</accession>
<gene>
    <name evidence="4" type="ORF">OHK93_003300</name>
</gene>
<comment type="caution">
    <text evidence="4">The sequence shown here is derived from an EMBL/GenBank/DDBJ whole genome shotgun (WGS) entry which is preliminary data.</text>
</comment>
<dbReference type="PANTHER" id="PTHR46072:SF4">
    <property type="entry name" value="AMIDASE C550.07-RELATED"/>
    <property type="match status" value="1"/>
</dbReference>
<evidence type="ECO:0000256" key="1">
    <source>
        <dbReference type="ARBA" id="ARBA00009199"/>
    </source>
</evidence>
<sequence length="403" mass="44250">MSKPSWQERARLAQARRDTSIAGIQPPIPAIPKDLPISVIHLPAALLSAREVEITESKTESLLAALASGSITAREVTGAFLRRAGLAQGLANCISELLPQQALARADELDAHMARFKKATGPLHGLPISVKECIGMKGLIYHGGFVAWAEKEAPDDALLLKIVLKAGCVLYARTNEPQTMGLYGLKPTALRLPKGGCANPHLGSGNVIGVVGPLSTSLEGVKIFMKTVVDSKPWIEDPSLVPLPWRTGCFNQRATESKRLKIGVMGSDGIVTPHPPVTRAMQVMVNQLKKIEDVQIVEWKPYKHDLASELVSSLYYPDAVKETAEIIDSSGEPWRPLSKRFLPAENPFISYRSPGEMYELRDRMEKYKLEYSQSLKHLYLCYCNTDQVQSGTLQLHIAPLMEA</sequence>
<feature type="domain" description="Amidase" evidence="3">
    <location>
        <begin position="75"/>
        <end position="180"/>
    </location>
</feature>
<proteinExistence type="inferred from homology"/>
<name>A0AA43QT03_9LECA</name>
<dbReference type="Pfam" id="PF01425">
    <property type="entry name" value="Amidase"/>
    <property type="match status" value="2"/>
</dbReference>
<evidence type="ECO:0000259" key="3">
    <source>
        <dbReference type="Pfam" id="PF01425"/>
    </source>
</evidence>
<comment type="similarity">
    <text evidence="1">Belongs to the amidase family.</text>
</comment>
<evidence type="ECO:0000313" key="4">
    <source>
        <dbReference type="EMBL" id="MDI1492088.1"/>
    </source>
</evidence>
<feature type="domain" description="Amidase" evidence="3">
    <location>
        <begin position="181"/>
        <end position="324"/>
    </location>
</feature>
<evidence type="ECO:0000313" key="5">
    <source>
        <dbReference type="Proteomes" id="UP001161017"/>
    </source>
</evidence>
<protein>
    <recommendedName>
        <fullName evidence="3">Amidase domain-containing protein</fullName>
    </recommendedName>
</protein>
<keyword evidence="5" id="KW-1185">Reference proteome</keyword>
<dbReference type="Proteomes" id="UP001161017">
    <property type="component" value="Unassembled WGS sequence"/>
</dbReference>
<dbReference type="SUPFAM" id="SSF75304">
    <property type="entry name" value="Amidase signature (AS) enzymes"/>
    <property type="match status" value="1"/>
</dbReference>
<dbReference type="EMBL" id="JAPUFD010000016">
    <property type="protein sequence ID" value="MDI1492088.1"/>
    <property type="molecule type" value="Genomic_DNA"/>
</dbReference>
<dbReference type="GO" id="GO:0016787">
    <property type="term" value="F:hydrolase activity"/>
    <property type="evidence" value="ECO:0007669"/>
    <property type="project" value="UniProtKB-KW"/>
</dbReference>
<reference evidence="4" key="1">
    <citation type="journal article" date="2023" name="Genome Biol. Evol.">
        <title>First Whole Genome Sequence and Flow Cytometry Genome Size Data for the Lichen-Forming Fungus Ramalina farinacea (Ascomycota).</title>
        <authorList>
            <person name="Llewellyn T."/>
            <person name="Mian S."/>
            <person name="Hill R."/>
            <person name="Leitch I.J."/>
            <person name="Gaya E."/>
        </authorList>
    </citation>
    <scope>NUCLEOTIDE SEQUENCE</scope>
    <source>
        <strain evidence="4">LIQ254RAFAR</strain>
    </source>
</reference>
<dbReference type="InterPro" id="IPR023631">
    <property type="entry name" value="Amidase_dom"/>
</dbReference>
<keyword evidence="2" id="KW-0378">Hydrolase</keyword>
<dbReference type="InterPro" id="IPR036928">
    <property type="entry name" value="AS_sf"/>
</dbReference>